<dbReference type="Gene3D" id="3.40.50.150">
    <property type="entry name" value="Vaccinia Virus protein VP39"/>
    <property type="match status" value="1"/>
</dbReference>
<dbReference type="GO" id="GO:0008757">
    <property type="term" value="F:S-adenosylmethionine-dependent methyltransferase activity"/>
    <property type="evidence" value="ECO:0007669"/>
    <property type="project" value="InterPro"/>
</dbReference>
<dbReference type="AlphaFoldDB" id="A0A6G9Z3A2"/>
<dbReference type="InterPro" id="IPR050508">
    <property type="entry name" value="Methyltransf_Superfamily"/>
</dbReference>
<organism evidence="2 3">
    <name type="scientific">Nocardia terpenica</name>
    <dbReference type="NCBI Taxonomy" id="455432"/>
    <lineage>
        <taxon>Bacteria</taxon>
        <taxon>Bacillati</taxon>
        <taxon>Actinomycetota</taxon>
        <taxon>Actinomycetes</taxon>
        <taxon>Mycobacteriales</taxon>
        <taxon>Nocardiaceae</taxon>
        <taxon>Nocardia</taxon>
    </lineage>
</organism>
<keyword evidence="2" id="KW-0808">Transferase</keyword>
<name>A0A6G9Z3A2_9NOCA</name>
<protein>
    <submittedName>
        <fullName evidence="2">Methyltransferase domain-containing protein</fullName>
    </submittedName>
</protein>
<dbReference type="GO" id="GO:0032259">
    <property type="term" value="P:methylation"/>
    <property type="evidence" value="ECO:0007669"/>
    <property type="project" value="UniProtKB-KW"/>
</dbReference>
<feature type="domain" description="Methyltransferase type 11" evidence="1">
    <location>
        <begin position="66"/>
        <end position="152"/>
    </location>
</feature>
<accession>A0A6G9Z3A2</accession>
<dbReference type="Pfam" id="PF08241">
    <property type="entry name" value="Methyltransf_11"/>
    <property type="match status" value="1"/>
</dbReference>
<dbReference type="RefSeq" id="WP_167487280.1">
    <property type="nucleotide sequence ID" value="NZ_CP046173.1"/>
</dbReference>
<dbReference type="SUPFAM" id="SSF53335">
    <property type="entry name" value="S-adenosyl-L-methionine-dependent methyltransferases"/>
    <property type="match status" value="1"/>
</dbReference>
<dbReference type="InterPro" id="IPR013216">
    <property type="entry name" value="Methyltransf_11"/>
</dbReference>
<dbReference type="EMBL" id="CP046173">
    <property type="protein sequence ID" value="QIS19920.1"/>
    <property type="molecule type" value="Genomic_DNA"/>
</dbReference>
<keyword evidence="2" id="KW-0489">Methyltransferase</keyword>
<evidence type="ECO:0000313" key="2">
    <source>
        <dbReference type="EMBL" id="QIS19920.1"/>
    </source>
</evidence>
<dbReference type="PANTHER" id="PTHR42912">
    <property type="entry name" value="METHYLTRANSFERASE"/>
    <property type="match status" value="1"/>
</dbReference>
<proteinExistence type="predicted"/>
<dbReference type="CDD" id="cd02440">
    <property type="entry name" value="AdoMet_MTases"/>
    <property type="match status" value="1"/>
</dbReference>
<evidence type="ECO:0000259" key="1">
    <source>
        <dbReference type="Pfam" id="PF08241"/>
    </source>
</evidence>
<sequence>MVPRVGHHHDHHAEVERAEWQSYLTDYHNDRPGITEQLLADAVDRHRIRPYPWLIEPLRASSGPILDLACGSAPTRPLLAGRSWLGVDVSAGELAVAAAAGRGPLRARADRLPLGDHTVAAVCAAMCLPVLTPLDAVLAELTRVLAPGGILAALVPSETVWGRGVFDWWRIMRALRVRTLPWPNPRARDELPEVLRACGFVIDRSERRVFRREITGPDDAALVIDGLYLPETGSEQIMAAEHALASWARRGRQLALPLRRVVAHRPTTVR</sequence>
<dbReference type="InterPro" id="IPR029063">
    <property type="entry name" value="SAM-dependent_MTases_sf"/>
</dbReference>
<dbReference type="PANTHER" id="PTHR42912:SF93">
    <property type="entry name" value="N6-ADENOSINE-METHYLTRANSFERASE TMT1A"/>
    <property type="match status" value="1"/>
</dbReference>
<gene>
    <name evidence="2" type="ORF">F6W96_18085</name>
</gene>
<dbReference type="Proteomes" id="UP000500953">
    <property type="component" value="Chromosome"/>
</dbReference>
<evidence type="ECO:0000313" key="3">
    <source>
        <dbReference type="Proteomes" id="UP000500953"/>
    </source>
</evidence>
<reference evidence="2 3" key="1">
    <citation type="journal article" date="2019" name="ACS Chem. Biol.">
        <title>Identification and Mobilization of a Cryptic Antibiotic Biosynthesis Gene Locus from a Human-Pathogenic Nocardia Isolate.</title>
        <authorList>
            <person name="Herisse M."/>
            <person name="Ishida K."/>
            <person name="Porter J.L."/>
            <person name="Howden B."/>
            <person name="Hertweck C."/>
            <person name="Stinear T.P."/>
            <person name="Pidot S.J."/>
        </authorList>
    </citation>
    <scope>NUCLEOTIDE SEQUENCE [LARGE SCALE GENOMIC DNA]</scope>
    <source>
        <strain evidence="2 3">AUSMDU00012715</strain>
    </source>
</reference>